<dbReference type="PANTHER" id="PTHR46367">
    <property type="entry name" value="ATAXIN-7-LIKE PROTEIN 3"/>
    <property type="match status" value="1"/>
</dbReference>
<dbReference type="CTD" id="40035"/>
<evidence type="ECO:0000259" key="12">
    <source>
        <dbReference type="PROSITE" id="PS51505"/>
    </source>
</evidence>
<keyword evidence="9 10" id="KW-0539">Nucleus</keyword>
<feature type="region of interest" description="Disordered" evidence="11">
    <location>
        <begin position="192"/>
        <end position="400"/>
    </location>
</feature>
<evidence type="ECO:0000256" key="7">
    <source>
        <dbReference type="ARBA" id="ARBA00023159"/>
    </source>
</evidence>
<dbReference type="HAMAP" id="MF_03047">
    <property type="entry name" value="Sgf11"/>
    <property type="match status" value="1"/>
</dbReference>
<evidence type="ECO:0000313" key="13">
    <source>
        <dbReference type="Proteomes" id="UP000694843"/>
    </source>
</evidence>
<feature type="domain" description="SCA7" evidence="12">
    <location>
        <begin position="141"/>
        <end position="208"/>
    </location>
</feature>
<dbReference type="OrthoDB" id="21557at2759"/>
<dbReference type="GeneID" id="108675210"/>
<evidence type="ECO:0000256" key="11">
    <source>
        <dbReference type="SAM" id="MobiDB-lite"/>
    </source>
</evidence>
<dbReference type="PROSITE" id="PS51505">
    <property type="entry name" value="SCA7"/>
    <property type="match status" value="1"/>
</dbReference>
<evidence type="ECO:0000256" key="6">
    <source>
        <dbReference type="ARBA" id="ARBA00023015"/>
    </source>
</evidence>
<feature type="compositionally biased region" description="Low complexity" evidence="11">
    <location>
        <begin position="283"/>
        <end position="329"/>
    </location>
</feature>
<evidence type="ECO:0000256" key="3">
    <source>
        <dbReference type="ARBA" id="ARBA00022771"/>
    </source>
</evidence>
<dbReference type="Pfam" id="PF08209">
    <property type="entry name" value="Sgf11"/>
    <property type="match status" value="1"/>
</dbReference>
<keyword evidence="2 10" id="KW-0479">Metal-binding</keyword>
<dbReference type="GO" id="GO:0000124">
    <property type="term" value="C:SAGA complex"/>
    <property type="evidence" value="ECO:0007669"/>
    <property type="project" value="UniProtKB-UniRule"/>
</dbReference>
<dbReference type="GO" id="GO:0006357">
    <property type="term" value="P:regulation of transcription by RNA polymerase II"/>
    <property type="evidence" value="ECO:0007669"/>
    <property type="project" value="TreeGrafter"/>
</dbReference>
<dbReference type="KEGG" id="hazt:108675210"/>
<sequence length="400" mass="41127">MSGSQSPLPAHVDEALRWLVHDYIDDAILAVTFEVHKAVKTGLLEAELGDLSDENQYLQVNVEGLDVFGQAPIKKSQECVCPNCSRSLAASRFAPHLEKCMGMGRNSSRIASRRIQNTSRDAGGYAKAAAEGVSWSVISGGSDSEKRAVLSSICGVVSEHTRKMCTRSMKCPQHTTFQRRAVREQLLGASDGAGITEDDSVSSSTAAAPDEAQEADGADEGGAAGGPSTAHSGGVAASGSWDQDLLHSSTTSPADSTSTVLSSHSTNSSNRSASLPPSGDCHSSNGSVSNGSAATTSGNGGSNSQSITHSGTNTISSSSSTTEVTVTESLLQSNRYQSGSGGGGKSGVKTHSSNSNNSRNAAINIVSSNKSGHSDRKSSSSNNSKKKSKASSVHGRSSEK</sequence>
<comment type="function">
    <text evidence="10">Component of the transcription regulatory histone acetylation (HAT) complex SAGA, a multiprotein complex that activates transcription by remodeling chromatin and mediating histone acetylation and deubiquitination. Within the SAGA complex, participates in a subcomplex that specifically deubiquitinates histone H2B. The SAGA complex is recruited to specific gene promoters by activators, where it is required for transcription.</text>
</comment>
<dbReference type="GO" id="GO:0006325">
    <property type="term" value="P:chromatin organization"/>
    <property type="evidence" value="ECO:0007669"/>
    <property type="project" value="UniProtKB-KW"/>
</dbReference>
<dbReference type="PANTHER" id="PTHR46367:SF1">
    <property type="entry name" value="ATAXIN-7-LIKE PROTEIN 3"/>
    <property type="match status" value="1"/>
</dbReference>
<organism evidence="13 14">
    <name type="scientific">Hyalella azteca</name>
    <name type="common">Amphipod</name>
    <dbReference type="NCBI Taxonomy" id="294128"/>
    <lineage>
        <taxon>Eukaryota</taxon>
        <taxon>Metazoa</taxon>
        <taxon>Ecdysozoa</taxon>
        <taxon>Arthropoda</taxon>
        <taxon>Crustacea</taxon>
        <taxon>Multicrustacea</taxon>
        <taxon>Malacostraca</taxon>
        <taxon>Eumalacostraca</taxon>
        <taxon>Peracarida</taxon>
        <taxon>Amphipoda</taxon>
        <taxon>Senticaudata</taxon>
        <taxon>Talitrida</taxon>
        <taxon>Talitroidea</taxon>
        <taxon>Hyalellidae</taxon>
        <taxon>Hyalella</taxon>
    </lineage>
</organism>
<dbReference type="GO" id="GO:0008270">
    <property type="term" value="F:zinc ion binding"/>
    <property type="evidence" value="ECO:0007669"/>
    <property type="project" value="UniProtKB-UniRule"/>
</dbReference>
<dbReference type="InterPro" id="IPR013246">
    <property type="entry name" value="SAGA_su_Sgf11"/>
</dbReference>
<gene>
    <name evidence="14" type="primary">LOC108675210</name>
</gene>
<comment type="subcellular location">
    <subcellularLocation>
        <location evidence="1 10">Nucleus</location>
    </subcellularLocation>
</comment>
<evidence type="ECO:0000313" key="14">
    <source>
        <dbReference type="RefSeq" id="XP_018018688.1"/>
    </source>
</evidence>
<comment type="subunit">
    <text evidence="10">Component of some SAGA transcription coactivator-HAT complexes. Within the SAGA complex, participates to a subcomplex of SAGA called the DUB module (deubiquitination module).</text>
</comment>
<keyword evidence="4 10" id="KW-0862">Zinc</keyword>
<keyword evidence="5 10" id="KW-0156">Chromatin regulator</keyword>
<proteinExistence type="inferred from homology"/>
<keyword evidence="7 10" id="KW-0010">Activator</keyword>
<keyword evidence="3 10" id="KW-0863">Zinc-finger</keyword>
<evidence type="ECO:0000256" key="4">
    <source>
        <dbReference type="ARBA" id="ARBA00022833"/>
    </source>
</evidence>
<dbReference type="Gene3D" id="3.30.160.60">
    <property type="entry name" value="Classic Zinc Finger"/>
    <property type="match status" value="1"/>
</dbReference>
<dbReference type="OMA" id="HHTETEN"/>
<feature type="compositionally biased region" description="Low complexity" evidence="11">
    <location>
        <begin position="248"/>
        <end position="274"/>
    </location>
</feature>
<dbReference type="Gene3D" id="6.10.140.1270">
    <property type="match status" value="1"/>
</dbReference>
<comment type="similarity">
    <text evidence="10">Belongs to the SGF11 family.</text>
</comment>
<evidence type="ECO:0000256" key="5">
    <source>
        <dbReference type="ARBA" id="ARBA00022853"/>
    </source>
</evidence>
<dbReference type="FunFam" id="3.30.160.60:FF:000118">
    <property type="entry name" value="Ataxin-7-like protein 3"/>
    <property type="match status" value="1"/>
</dbReference>
<reference evidence="14" key="1">
    <citation type="submission" date="2025-08" db="UniProtKB">
        <authorList>
            <consortium name="RefSeq"/>
        </authorList>
    </citation>
    <scope>IDENTIFICATION</scope>
    <source>
        <tissue evidence="14">Whole organism</tissue>
    </source>
</reference>
<comment type="domain">
    <text evidence="10">The long N-terminal helix forms part of the 'assembly lobe' of the SAGA deubiquitination module.</text>
</comment>
<accession>A0A8B7NY40</accession>
<keyword evidence="8 10" id="KW-0804">Transcription</keyword>
<name>A0A8B7NY40_HYAAZ</name>
<feature type="compositionally biased region" description="Low complexity" evidence="11">
    <location>
        <begin position="352"/>
        <end position="371"/>
    </location>
</feature>
<dbReference type="InterPro" id="IPR051078">
    <property type="entry name" value="SGF11"/>
</dbReference>
<feature type="zinc finger region" description="SGF11-type" evidence="10">
    <location>
        <begin position="79"/>
        <end position="100"/>
    </location>
</feature>
<keyword evidence="6 10" id="KW-0805">Transcription regulation</keyword>
<dbReference type="Proteomes" id="UP000694843">
    <property type="component" value="Unplaced"/>
</dbReference>
<dbReference type="RefSeq" id="XP_018018688.1">
    <property type="nucleotide sequence ID" value="XM_018163199.1"/>
</dbReference>
<dbReference type="GO" id="GO:0003713">
    <property type="term" value="F:transcription coactivator activity"/>
    <property type="evidence" value="ECO:0007669"/>
    <property type="project" value="UniProtKB-UniRule"/>
</dbReference>
<dbReference type="GO" id="GO:0071819">
    <property type="term" value="C:DUBm complex"/>
    <property type="evidence" value="ECO:0007669"/>
    <property type="project" value="UniProtKB-UniRule"/>
</dbReference>
<keyword evidence="13" id="KW-1185">Reference proteome</keyword>
<dbReference type="InterPro" id="IPR013243">
    <property type="entry name" value="SCA7_dom"/>
</dbReference>
<dbReference type="Pfam" id="PF08313">
    <property type="entry name" value="SCA7"/>
    <property type="match status" value="1"/>
</dbReference>
<evidence type="ECO:0000256" key="1">
    <source>
        <dbReference type="ARBA" id="ARBA00004123"/>
    </source>
</evidence>
<evidence type="ECO:0000256" key="8">
    <source>
        <dbReference type="ARBA" id="ARBA00023163"/>
    </source>
</evidence>
<protein>
    <recommendedName>
        <fullName evidence="10">SAGA-associated factor 11 homolog</fullName>
    </recommendedName>
</protein>
<evidence type="ECO:0000256" key="10">
    <source>
        <dbReference type="HAMAP-Rule" id="MF_03047"/>
    </source>
</evidence>
<evidence type="ECO:0000256" key="2">
    <source>
        <dbReference type="ARBA" id="ARBA00022723"/>
    </source>
</evidence>
<evidence type="ECO:0000256" key="9">
    <source>
        <dbReference type="ARBA" id="ARBA00023242"/>
    </source>
</evidence>
<comment type="domain">
    <text evidence="10">The C-terminal SGF11-type zinc-finger domain forms part of the 'catalytic lobe' of the SAGA deubiquitination module.</text>
</comment>
<dbReference type="AlphaFoldDB" id="A0A8B7NY40"/>